<comment type="caution">
    <text evidence="1">The sequence shown here is derived from an EMBL/GenBank/DDBJ whole genome shotgun (WGS) entry which is preliminary data.</text>
</comment>
<dbReference type="Proteomes" id="UP000030854">
    <property type="component" value="Unassembled WGS sequence"/>
</dbReference>
<reference evidence="1 2" key="1">
    <citation type="journal article" date="2014" name="BMC Genomics">
        <title>Adaptive genomic structural variation in the grape powdery mildew pathogen, Erysiphe necator.</title>
        <authorList>
            <person name="Jones L."/>
            <person name="Riaz S."/>
            <person name="Morales-Cruz A."/>
            <person name="Amrine K.C."/>
            <person name="McGuire B."/>
            <person name="Gubler W.D."/>
            <person name="Walker M.A."/>
            <person name="Cantu D."/>
        </authorList>
    </citation>
    <scope>NUCLEOTIDE SEQUENCE [LARGE SCALE GENOMIC DNA]</scope>
    <source>
        <strain evidence="2">c</strain>
    </source>
</reference>
<evidence type="ECO:0000313" key="1">
    <source>
        <dbReference type="EMBL" id="KHJ30309.1"/>
    </source>
</evidence>
<organism evidence="1 2">
    <name type="scientific">Uncinula necator</name>
    <name type="common">Grape powdery mildew</name>
    <dbReference type="NCBI Taxonomy" id="52586"/>
    <lineage>
        <taxon>Eukaryota</taxon>
        <taxon>Fungi</taxon>
        <taxon>Dikarya</taxon>
        <taxon>Ascomycota</taxon>
        <taxon>Pezizomycotina</taxon>
        <taxon>Leotiomycetes</taxon>
        <taxon>Erysiphales</taxon>
        <taxon>Erysiphaceae</taxon>
        <taxon>Erysiphe</taxon>
    </lineage>
</organism>
<dbReference type="STRING" id="52586.A0A0B1P0I9"/>
<dbReference type="HOGENOM" id="CLU_2028443_0_0_1"/>
<dbReference type="EMBL" id="JNVN01004499">
    <property type="protein sequence ID" value="KHJ30309.1"/>
    <property type="molecule type" value="Genomic_DNA"/>
</dbReference>
<evidence type="ECO:0000313" key="2">
    <source>
        <dbReference type="Proteomes" id="UP000030854"/>
    </source>
</evidence>
<proteinExistence type="predicted"/>
<gene>
    <name evidence="1" type="ORF">EV44_g2439</name>
</gene>
<protein>
    <submittedName>
        <fullName evidence="1">Uncharacterized protein</fullName>
    </submittedName>
</protein>
<sequence length="122" mass="13981">MPQQISLSPQQIHHLQQQQILRQAHAQQIAAQQTNQYHHQQEVITPAAQNEIMAYAQRYYQVQKNSIASQNPNVIISEELDKQLRARAQNAARQHYIQALRRQQFVVAQAAQQGGMPPHVGM</sequence>
<dbReference type="AlphaFoldDB" id="A0A0B1P0I9"/>
<accession>A0A0B1P0I9</accession>
<keyword evidence="2" id="KW-1185">Reference proteome</keyword>
<name>A0A0B1P0I9_UNCNE</name>